<dbReference type="Pfam" id="PF13344">
    <property type="entry name" value="Hydrolase_6"/>
    <property type="match status" value="1"/>
</dbReference>
<dbReference type="PIRSF" id="PIRSF000915">
    <property type="entry name" value="PGP-type_phosphatase"/>
    <property type="match status" value="1"/>
</dbReference>
<dbReference type="PANTHER" id="PTHR19288:SF4">
    <property type="entry name" value="RE04130P-RELATED"/>
    <property type="match status" value="1"/>
</dbReference>
<evidence type="ECO:0000256" key="3">
    <source>
        <dbReference type="PIRSR" id="PIRSR000915-2"/>
    </source>
</evidence>
<name>A0AA38IKC1_9CUCU</name>
<dbReference type="AlphaFoldDB" id="A0AA38IKC1"/>
<sequence length="310" mass="34783">MRDLTTLTIHELENFFNSFDQVLCDIDGVLWNIVQNIPGASDAISSLQKLGKQIITLSNNTTKSIDAYHKQLKEANFDIEKSNVVTPTPVTISYLRKNNFANKKIFVLGTTVLKDALKEAGFVLADNGPDRIEETCHQFASLSSDDDDDVAAVIVDLDLNINYVNLQKGVSYLQKPEVEFLCGARDEKNTFGKKNHFVLGPGNFVKILENTTGRDAIGMAKRSRCMNEYLMEKFQMGKDPSRVLLIGDSISEDMVFAAQCTYQKLLVLSGLSTVSDLEKWAFPEEYKPDFYVESLKTVHELIEKVFGTKL</sequence>
<reference evidence="5" key="1">
    <citation type="journal article" date="2023" name="G3 (Bethesda)">
        <title>Whole genome assemblies of Zophobas morio and Tenebrio molitor.</title>
        <authorList>
            <person name="Kaur S."/>
            <person name="Stinson S.A."/>
            <person name="diCenzo G.C."/>
        </authorList>
    </citation>
    <scope>NUCLEOTIDE SEQUENCE</scope>
    <source>
        <strain evidence="5">QUZm001</strain>
    </source>
</reference>
<feature type="binding site" evidence="4">
    <location>
        <position position="25"/>
    </location>
    <ligand>
        <name>Mg(2+)</name>
        <dbReference type="ChEBI" id="CHEBI:18420"/>
    </ligand>
</feature>
<evidence type="ECO:0008006" key="7">
    <source>
        <dbReference type="Google" id="ProtNLM"/>
    </source>
</evidence>
<evidence type="ECO:0000313" key="5">
    <source>
        <dbReference type="EMBL" id="KAJ3657400.1"/>
    </source>
</evidence>
<feature type="active site" description="Proton donor" evidence="2">
    <location>
        <position position="27"/>
    </location>
</feature>
<keyword evidence="6" id="KW-1185">Reference proteome</keyword>
<keyword evidence="1" id="KW-0378">Hydrolase</keyword>
<feature type="binding site" evidence="3">
    <location>
        <begin position="58"/>
        <end position="60"/>
    </location>
    <ligand>
        <name>substrate</name>
    </ligand>
</feature>
<evidence type="ECO:0000313" key="6">
    <source>
        <dbReference type="Proteomes" id="UP001168821"/>
    </source>
</evidence>
<dbReference type="InterPro" id="IPR006357">
    <property type="entry name" value="HAD-SF_hydro_IIA"/>
</dbReference>
<dbReference type="GO" id="GO:0016791">
    <property type="term" value="F:phosphatase activity"/>
    <property type="evidence" value="ECO:0007669"/>
    <property type="project" value="TreeGrafter"/>
</dbReference>
<dbReference type="GO" id="GO:0005737">
    <property type="term" value="C:cytoplasm"/>
    <property type="evidence" value="ECO:0007669"/>
    <property type="project" value="TreeGrafter"/>
</dbReference>
<dbReference type="Gene3D" id="3.40.50.1000">
    <property type="entry name" value="HAD superfamily/HAD-like"/>
    <property type="match status" value="2"/>
</dbReference>
<comment type="caution">
    <text evidence="5">The sequence shown here is derived from an EMBL/GenBank/DDBJ whole genome shotgun (WGS) entry which is preliminary data.</text>
</comment>
<keyword evidence="4" id="KW-0479">Metal-binding</keyword>
<proteinExistence type="inferred from homology"/>
<dbReference type="InterPro" id="IPR023214">
    <property type="entry name" value="HAD_sf"/>
</dbReference>
<accession>A0AA38IKC1</accession>
<feature type="binding site" evidence="4">
    <location>
        <position position="27"/>
    </location>
    <ligand>
        <name>Mg(2+)</name>
        <dbReference type="ChEBI" id="CHEBI:18420"/>
    </ligand>
</feature>
<dbReference type="InterPro" id="IPR036412">
    <property type="entry name" value="HAD-like_sf"/>
</dbReference>
<protein>
    <recommendedName>
        <fullName evidence="7">Phosphoglycolate phosphatase</fullName>
    </recommendedName>
</protein>
<dbReference type="GO" id="GO:0046872">
    <property type="term" value="F:metal ion binding"/>
    <property type="evidence" value="ECO:0007669"/>
    <property type="project" value="UniProtKB-KW"/>
</dbReference>
<evidence type="ECO:0000256" key="1">
    <source>
        <dbReference type="PIRNR" id="PIRNR000915"/>
    </source>
</evidence>
<organism evidence="5 6">
    <name type="scientific">Zophobas morio</name>
    <dbReference type="NCBI Taxonomy" id="2755281"/>
    <lineage>
        <taxon>Eukaryota</taxon>
        <taxon>Metazoa</taxon>
        <taxon>Ecdysozoa</taxon>
        <taxon>Arthropoda</taxon>
        <taxon>Hexapoda</taxon>
        <taxon>Insecta</taxon>
        <taxon>Pterygota</taxon>
        <taxon>Neoptera</taxon>
        <taxon>Endopterygota</taxon>
        <taxon>Coleoptera</taxon>
        <taxon>Polyphaga</taxon>
        <taxon>Cucujiformia</taxon>
        <taxon>Tenebrionidae</taxon>
        <taxon>Zophobas</taxon>
    </lineage>
</organism>
<feature type="active site" description="Nucleophile" evidence="2">
    <location>
        <position position="25"/>
    </location>
</feature>
<comment type="similarity">
    <text evidence="1">Belongs to the HAD-like hydrolase superfamily.</text>
</comment>
<keyword evidence="4" id="KW-0460">Magnesium</keyword>
<comment type="cofactor">
    <cofactor evidence="4">
        <name>Mg(2+)</name>
        <dbReference type="ChEBI" id="CHEBI:18420"/>
    </cofactor>
    <text evidence="4">Divalent metal ions. Mg(2+) is the most effective.</text>
</comment>
<dbReference type="Proteomes" id="UP001168821">
    <property type="component" value="Unassembled WGS sequence"/>
</dbReference>
<dbReference type="EMBL" id="JALNTZ010000003">
    <property type="protein sequence ID" value="KAJ3657400.1"/>
    <property type="molecule type" value="Genomic_DNA"/>
</dbReference>
<dbReference type="Pfam" id="PF13242">
    <property type="entry name" value="Hydrolase_like"/>
    <property type="match status" value="1"/>
</dbReference>
<feature type="binding site" evidence="3">
    <location>
        <position position="221"/>
    </location>
    <ligand>
        <name>substrate</name>
    </ligand>
</feature>
<dbReference type="NCBIfam" id="TIGR01460">
    <property type="entry name" value="HAD-SF-IIA"/>
    <property type="match status" value="1"/>
</dbReference>
<evidence type="ECO:0000256" key="2">
    <source>
        <dbReference type="PIRSR" id="PIRSR000915-1"/>
    </source>
</evidence>
<gene>
    <name evidence="5" type="ORF">Zmor_009207</name>
</gene>
<evidence type="ECO:0000256" key="4">
    <source>
        <dbReference type="PIRSR" id="PIRSR000915-3"/>
    </source>
</evidence>
<feature type="binding site" evidence="4">
    <location>
        <position position="248"/>
    </location>
    <ligand>
        <name>Mg(2+)</name>
        <dbReference type="ChEBI" id="CHEBI:18420"/>
    </ligand>
</feature>
<dbReference type="SUPFAM" id="SSF56784">
    <property type="entry name" value="HAD-like"/>
    <property type="match status" value="1"/>
</dbReference>
<dbReference type="PANTHER" id="PTHR19288">
    <property type="entry name" value="4-NITROPHENYLPHOSPHATASE-RELATED"/>
    <property type="match status" value="1"/>
</dbReference>